<dbReference type="GO" id="GO:0004252">
    <property type="term" value="F:serine-type endopeptidase activity"/>
    <property type="evidence" value="ECO:0007669"/>
    <property type="project" value="InterPro"/>
</dbReference>
<evidence type="ECO:0000256" key="2">
    <source>
        <dbReference type="ARBA" id="ARBA00022670"/>
    </source>
</evidence>
<accession>A0AAU7G6V5</accession>
<protein>
    <submittedName>
        <fullName evidence="10">S53 family peptidase</fullName>
        <ecNumber evidence="10">3.4.-.-</ecNumber>
    </submittedName>
</protein>
<dbReference type="InterPro" id="IPR036852">
    <property type="entry name" value="Peptidase_S8/S53_dom_sf"/>
</dbReference>
<name>A0AAU7G6V5_9MICO</name>
<dbReference type="SUPFAM" id="SSF52743">
    <property type="entry name" value="Subtilisin-like"/>
    <property type="match status" value="1"/>
</dbReference>
<dbReference type="Gene3D" id="3.40.50.200">
    <property type="entry name" value="Peptidase S8/S53 domain"/>
    <property type="match status" value="1"/>
</dbReference>
<dbReference type="PROSITE" id="PS51695">
    <property type="entry name" value="SEDOLISIN"/>
    <property type="match status" value="1"/>
</dbReference>
<organism evidence="10">
    <name type="scientific">Leifsonia sp. NPDC080035</name>
    <dbReference type="NCBI Taxonomy" id="3143936"/>
    <lineage>
        <taxon>Bacteria</taxon>
        <taxon>Bacillati</taxon>
        <taxon>Actinomycetota</taxon>
        <taxon>Actinomycetes</taxon>
        <taxon>Micrococcales</taxon>
        <taxon>Microbacteriaceae</taxon>
        <taxon>Leifsonia</taxon>
    </lineage>
</organism>
<keyword evidence="7" id="KW-0865">Zymogen</keyword>
<dbReference type="GO" id="GO:0006508">
    <property type="term" value="P:proteolysis"/>
    <property type="evidence" value="ECO:0007669"/>
    <property type="project" value="UniProtKB-KW"/>
</dbReference>
<dbReference type="InterPro" id="IPR050819">
    <property type="entry name" value="Tripeptidyl-peptidase_I"/>
</dbReference>
<dbReference type="Pfam" id="PF09286">
    <property type="entry name" value="Pro-kuma_activ"/>
    <property type="match status" value="1"/>
</dbReference>
<dbReference type="RefSeq" id="WP_348786591.1">
    <property type="nucleotide sequence ID" value="NZ_CP157390.1"/>
</dbReference>
<dbReference type="PANTHER" id="PTHR14218">
    <property type="entry name" value="PROTEASE S8 TRIPEPTIDYL PEPTIDASE I CLN2"/>
    <property type="match status" value="1"/>
</dbReference>
<keyword evidence="2" id="KW-0645">Protease</keyword>
<evidence type="ECO:0000256" key="1">
    <source>
        <dbReference type="ARBA" id="ARBA00001913"/>
    </source>
</evidence>
<reference evidence="10" key="1">
    <citation type="submission" date="2024-05" db="EMBL/GenBank/DDBJ databases">
        <title>The Natural Products Discovery Center: Release of the First 8490 Sequenced Strains for Exploring Actinobacteria Biosynthetic Diversity.</title>
        <authorList>
            <person name="Kalkreuter E."/>
            <person name="Kautsar S.A."/>
            <person name="Yang D."/>
            <person name="Bader C.D."/>
            <person name="Teijaro C.N."/>
            <person name="Fluegel L."/>
            <person name="Davis C.M."/>
            <person name="Simpson J.R."/>
            <person name="Lauterbach L."/>
            <person name="Steele A.D."/>
            <person name="Gui C."/>
            <person name="Meng S."/>
            <person name="Li G."/>
            <person name="Viehrig K."/>
            <person name="Ye F."/>
            <person name="Su P."/>
            <person name="Kiefer A.F."/>
            <person name="Nichols A."/>
            <person name="Cepeda A.J."/>
            <person name="Yan W."/>
            <person name="Fan B."/>
            <person name="Jiang Y."/>
            <person name="Adhikari A."/>
            <person name="Zheng C.-J."/>
            <person name="Schuster L."/>
            <person name="Cowan T.M."/>
            <person name="Smanski M.J."/>
            <person name="Chevrette M.G."/>
            <person name="de Carvalho L.P.S."/>
            <person name="Shen B."/>
        </authorList>
    </citation>
    <scope>NUCLEOTIDE SEQUENCE</scope>
    <source>
        <strain evidence="10">NPDC080035</strain>
    </source>
</reference>
<keyword evidence="8" id="KW-0732">Signal</keyword>
<keyword evidence="3" id="KW-0479">Metal-binding</keyword>
<sequence length="666" mass="69466">MTPRNTIAFHKRALGILATTTAVVALSLAGASAADAADRVIYADSVPSWATAQNDAGAAPADTTVEGEIYLPLRDQNGAEALAKQVSNPSLSGYRKALSPQQWINRFSPTKADSDAVVNFLKAAGLTITAVPASRQYVVFRGTPEQLGSIFGTSLHEFSYAGRQLVAPASAPSLPSNIGTKVSGVSLEQSRTLTRPDSIKQGDLGPSNTPQVKMKSVAPNAGPVIETPCSHYIGEHTVTVPAAYGKTSFSTYNCGYTPQQLRSAYGLSDLGKRGVNGRGQTVAIIDAYASPSIVKDVNSYSQQNGEPGLTNSSYQQLVPSPAQFTDQALCQYPSGWQGEQTLDVESVHAIAPGARILYVGGTNCGGGLDVAMSKILDNKLANIVSNSYGNVGEAVPADVIQGEVNLQLQAAGEGIGLYFSSGDNGDEVENLGYPSPDFPASSPWVTSVGGTSVAIDKKGSIAYETGWGDQFDQIVKNADGTLGYIAPLPGTRFVGGAGGGVSDVFAQPDYQRGIVPNALANGHRVSPDVAALADPYTGFQIGIRPIVDDTTLATGDYINETYGGTSLASPIVAAQIAIVQQATGKTIGFANPTLYAVKRVVPAAFRDIVPQNPPQALVYTSKISGNTYLVSLDNDTSLKTAKGYDDVTGLGDVSFSLLNFVAQGRH</sequence>
<evidence type="ECO:0000313" key="10">
    <source>
        <dbReference type="EMBL" id="XBM46607.1"/>
    </source>
</evidence>
<dbReference type="CDD" id="cd11377">
    <property type="entry name" value="Pro-peptidase_S53"/>
    <property type="match status" value="1"/>
</dbReference>
<evidence type="ECO:0000256" key="3">
    <source>
        <dbReference type="ARBA" id="ARBA00022723"/>
    </source>
</evidence>
<dbReference type="InterPro" id="IPR000209">
    <property type="entry name" value="Peptidase_S8/S53_dom"/>
</dbReference>
<evidence type="ECO:0000256" key="5">
    <source>
        <dbReference type="ARBA" id="ARBA00022825"/>
    </source>
</evidence>
<dbReference type="SUPFAM" id="SSF54897">
    <property type="entry name" value="Protease propeptides/inhibitors"/>
    <property type="match status" value="1"/>
</dbReference>
<dbReference type="InterPro" id="IPR023828">
    <property type="entry name" value="Peptidase_S8_Ser-AS"/>
</dbReference>
<evidence type="ECO:0000256" key="8">
    <source>
        <dbReference type="SAM" id="SignalP"/>
    </source>
</evidence>
<feature type="chain" id="PRO_5043829005" evidence="8">
    <location>
        <begin position="37"/>
        <end position="666"/>
    </location>
</feature>
<gene>
    <name evidence="10" type="ORF">AAME72_10920</name>
</gene>
<dbReference type="InterPro" id="IPR030400">
    <property type="entry name" value="Sedolisin_dom"/>
</dbReference>
<keyword evidence="5" id="KW-0720">Serine protease</keyword>
<dbReference type="EC" id="3.4.-.-" evidence="10"/>
<proteinExistence type="predicted"/>
<dbReference type="PROSITE" id="PS00138">
    <property type="entry name" value="SUBTILASE_SER"/>
    <property type="match status" value="1"/>
</dbReference>
<dbReference type="InterPro" id="IPR015366">
    <property type="entry name" value="S53_propep"/>
</dbReference>
<comment type="cofactor">
    <cofactor evidence="1">
        <name>Ca(2+)</name>
        <dbReference type="ChEBI" id="CHEBI:29108"/>
    </cofactor>
</comment>
<feature type="domain" description="Peptidase S53" evidence="9">
    <location>
        <begin position="255"/>
        <end position="665"/>
    </location>
</feature>
<evidence type="ECO:0000256" key="4">
    <source>
        <dbReference type="ARBA" id="ARBA00022801"/>
    </source>
</evidence>
<dbReference type="GO" id="GO:0046872">
    <property type="term" value="F:metal ion binding"/>
    <property type="evidence" value="ECO:0007669"/>
    <property type="project" value="UniProtKB-KW"/>
</dbReference>
<evidence type="ECO:0000256" key="6">
    <source>
        <dbReference type="ARBA" id="ARBA00022837"/>
    </source>
</evidence>
<dbReference type="AlphaFoldDB" id="A0AAU7G6V5"/>
<evidence type="ECO:0000259" key="9">
    <source>
        <dbReference type="PROSITE" id="PS51695"/>
    </source>
</evidence>
<evidence type="ECO:0000256" key="7">
    <source>
        <dbReference type="ARBA" id="ARBA00023145"/>
    </source>
</evidence>
<keyword evidence="6" id="KW-0106">Calcium</keyword>
<keyword evidence="4 10" id="KW-0378">Hydrolase</keyword>
<dbReference type="SMART" id="SM00944">
    <property type="entry name" value="Pro-kuma_activ"/>
    <property type="match status" value="1"/>
</dbReference>
<dbReference type="Pfam" id="PF00082">
    <property type="entry name" value="Peptidase_S8"/>
    <property type="match status" value="1"/>
</dbReference>
<dbReference type="EMBL" id="CP157390">
    <property type="protein sequence ID" value="XBM46607.1"/>
    <property type="molecule type" value="Genomic_DNA"/>
</dbReference>
<dbReference type="GO" id="GO:0008240">
    <property type="term" value="F:tripeptidyl-peptidase activity"/>
    <property type="evidence" value="ECO:0007669"/>
    <property type="project" value="TreeGrafter"/>
</dbReference>
<dbReference type="CDD" id="cd04056">
    <property type="entry name" value="Peptidases_S53"/>
    <property type="match status" value="1"/>
</dbReference>
<dbReference type="PANTHER" id="PTHR14218:SF15">
    <property type="entry name" value="TRIPEPTIDYL-PEPTIDASE 1"/>
    <property type="match status" value="1"/>
</dbReference>
<feature type="signal peptide" evidence="8">
    <location>
        <begin position="1"/>
        <end position="36"/>
    </location>
</feature>